<reference evidence="4" key="1">
    <citation type="journal article" date="2019" name="Int. J. Syst. Evol. Microbiol.">
        <title>The Global Catalogue of Microorganisms (GCM) 10K type strain sequencing project: providing services to taxonomists for standard genome sequencing and annotation.</title>
        <authorList>
            <consortium name="The Broad Institute Genomics Platform"/>
            <consortium name="The Broad Institute Genome Sequencing Center for Infectious Disease"/>
            <person name="Wu L."/>
            <person name="Ma J."/>
        </authorList>
    </citation>
    <scope>NUCLEOTIDE SEQUENCE [LARGE SCALE GENOMIC DNA]</scope>
    <source>
        <strain evidence="4">KCTC 52298</strain>
    </source>
</reference>
<proteinExistence type="predicted"/>
<dbReference type="InterPro" id="IPR008391">
    <property type="entry name" value="AXE1_dom"/>
</dbReference>
<dbReference type="SUPFAM" id="SSF53474">
    <property type="entry name" value="alpha/beta-Hydrolases"/>
    <property type="match status" value="1"/>
</dbReference>
<dbReference type="InterPro" id="IPR029058">
    <property type="entry name" value="AB_hydrolase_fold"/>
</dbReference>
<keyword evidence="4" id="KW-1185">Reference proteome</keyword>
<dbReference type="PANTHER" id="PTHR40111:SF1">
    <property type="entry name" value="CEPHALOSPORIN-C DEACETYLASE"/>
    <property type="match status" value="1"/>
</dbReference>
<keyword evidence="1" id="KW-0732">Signal</keyword>
<sequence>MIHKTFLKLAFLLSLIFYAVGSVRAEDNRKIEIEIIPSKPDWRAQRGEKIHFDILVKQDGKALKSDSVYYEIGPEMITPFTKGYIKQFRGQFESIEYTLHEPGFIRCIVRVRVEGKDIQKMATVGFEPELIQPTQELPLDFDTFWDNAIRESKQVPLQVKKTYLPEKSTAEISVFEVAIDHINNSKIYGILAMPKATGRYPAILRVPGAGVRPYGPDIELANKGFIVLNIGIHGISVTMDSIVYKDLATGALRQYYNNNIHNKDEFYYKRVYLGCLKANDFLTSLTEWNGQHLIVTGGSQGGALSIVTAALDKRVTAMAALYPALSDLTGYLHQRAGGWPHYFSAGSYSRIAPIPNVQDNLSYYDVVNFARKIQVPSLLTWGFNDTVCPPTSMYASYNIMTAPKHLSIYKEMGHWTHPDQKQEVNTWIQNITK</sequence>
<evidence type="ECO:0000259" key="2">
    <source>
        <dbReference type="Pfam" id="PF05448"/>
    </source>
</evidence>
<dbReference type="RefSeq" id="WP_210355538.1">
    <property type="nucleotide sequence ID" value="NZ_JAEQMU010000005.1"/>
</dbReference>
<dbReference type="Proteomes" id="UP001597440">
    <property type="component" value="Unassembled WGS sequence"/>
</dbReference>
<dbReference type="Pfam" id="PF05448">
    <property type="entry name" value="AXE1"/>
    <property type="match status" value="1"/>
</dbReference>
<name>A0ABW5L1J6_9SPHI</name>
<feature type="signal peptide" evidence="1">
    <location>
        <begin position="1"/>
        <end position="25"/>
    </location>
</feature>
<gene>
    <name evidence="3" type="ORF">ACFSQW_05085</name>
</gene>
<comment type="caution">
    <text evidence="3">The sequence shown here is derived from an EMBL/GenBank/DDBJ whole genome shotgun (WGS) entry which is preliminary data.</text>
</comment>
<feature type="domain" description="Acetyl xylan esterase" evidence="2">
    <location>
        <begin position="132"/>
        <end position="430"/>
    </location>
</feature>
<evidence type="ECO:0000313" key="3">
    <source>
        <dbReference type="EMBL" id="MFD2553752.1"/>
    </source>
</evidence>
<dbReference type="EMBL" id="JBHULD010000007">
    <property type="protein sequence ID" value="MFD2553752.1"/>
    <property type="molecule type" value="Genomic_DNA"/>
</dbReference>
<evidence type="ECO:0000313" key="4">
    <source>
        <dbReference type="Proteomes" id="UP001597440"/>
    </source>
</evidence>
<organism evidence="3 4">
    <name type="scientific">Sphingobacterium tabacisoli</name>
    <dbReference type="NCBI Taxonomy" id="2044855"/>
    <lineage>
        <taxon>Bacteria</taxon>
        <taxon>Pseudomonadati</taxon>
        <taxon>Bacteroidota</taxon>
        <taxon>Sphingobacteriia</taxon>
        <taxon>Sphingobacteriales</taxon>
        <taxon>Sphingobacteriaceae</taxon>
        <taxon>Sphingobacterium</taxon>
    </lineage>
</organism>
<evidence type="ECO:0000256" key="1">
    <source>
        <dbReference type="SAM" id="SignalP"/>
    </source>
</evidence>
<dbReference type="InterPro" id="IPR039069">
    <property type="entry name" value="CE7"/>
</dbReference>
<dbReference type="Gene3D" id="3.40.50.1820">
    <property type="entry name" value="alpha/beta hydrolase"/>
    <property type="match status" value="1"/>
</dbReference>
<dbReference type="PANTHER" id="PTHR40111">
    <property type="entry name" value="CEPHALOSPORIN-C DEACETYLASE"/>
    <property type="match status" value="1"/>
</dbReference>
<protein>
    <submittedName>
        <fullName evidence="3">Acetylxylan esterase</fullName>
    </submittedName>
</protein>
<accession>A0ABW5L1J6</accession>
<feature type="chain" id="PRO_5045222492" evidence="1">
    <location>
        <begin position="26"/>
        <end position="433"/>
    </location>
</feature>